<evidence type="ECO:0000256" key="4">
    <source>
        <dbReference type="ARBA" id="ARBA00022833"/>
    </source>
</evidence>
<dbReference type="GO" id="GO:0005737">
    <property type="term" value="C:cytoplasm"/>
    <property type="evidence" value="ECO:0007669"/>
    <property type="project" value="TreeGrafter"/>
</dbReference>
<dbReference type="GO" id="GO:0030036">
    <property type="term" value="P:actin cytoskeleton organization"/>
    <property type="evidence" value="ECO:0007669"/>
    <property type="project" value="TreeGrafter"/>
</dbReference>
<keyword evidence="5 7" id="KW-0440">LIM domain</keyword>
<gene>
    <name evidence="10" type="ORF">HK097_010378</name>
</gene>
<dbReference type="FunFam" id="2.10.110.10:FF:000001">
    <property type="entry name" value="Cysteine and glycine-rich protein 1"/>
    <property type="match status" value="2"/>
</dbReference>
<dbReference type="CDD" id="cd09326">
    <property type="entry name" value="LIM_CRP_like"/>
    <property type="match status" value="2"/>
</dbReference>
<evidence type="ECO:0000313" key="10">
    <source>
        <dbReference type="EMBL" id="KAJ3048618.1"/>
    </source>
</evidence>
<feature type="compositionally biased region" description="Low complexity" evidence="8">
    <location>
        <begin position="106"/>
        <end position="123"/>
    </location>
</feature>
<feature type="domain" description="LIM zinc-binding" evidence="9">
    <location>
        <begin position="152"/>
        <end position="213"/>
    </location>
</feature>
<dbReference type="PANTHER" id="PTHR24215:SF35">
    <property type="entry name" value="MUSCLE LIM PROTEIN MLP84B"/>
    <property type="match status" value="1"/>
</dbReference>
<keyword evidence="2 7" id="KW-0479">Metal-binding</keyword>
<dbReference type="InterPro" id="IPR001781">
    <property type="entry name" value="Znf_LIM"/>
</dbReference>
<dbReference type="PROSITE" id="PS50023">
    <property type="entry name" value="LIM_DOMAIN_2"/>
    <property type="match status" value="2"/>
</dbReference>
<dbReference type="Pfam" id="PF00412">
    <property type="entry name" value="LIM"/>
    <property type="match status" value="2"/>
</dbReference>
<keyword evidence="6" id="KW-0539">Nucleus</keyword>
<dbReference type="AlphaFoldDB" id="A0AAD5X372"/>
<protein>
    <recommendedName>
        <fullName evidence="9">LIM zinc-binding domain-containing protein</fullName>
    </recommendedName>
</protein>
<dbReference type="PANTHER" id="PTHR24215">
    <property type="entry name" value="RHO-GTPASE-ACTIVATING PROTEIN LRG1"/>
    <property type="match status" value="1"/>
</dbReference>
<proteinExistence type="predicted"/>
<dbReference type="SUPFAM" id="SSF57716">
    <property type="entry name" value="Glucocorticoid receptor-like (DNA-binding domain)"/>
    <property type="match status" value="4"/>
</dbReference>
<dbReference type="PROSITE" id="PS00478">
    <property type="entry name" value="LIM_DOMAIN_1"/>
    <property type="match status" value="2"/>
</dbReference>
<keyword evidence="11" id="KW-1185">Reference proteome</keyword>
<dbReference type="GO" id="GO:0005634">
    <property type="term" value="C:nucleus"/>
    <property type="evidence" value="ECO:0007669"/>
    <property type="project" value="UniProtKB-SubCell"/>
</dbReference>
<evidence type="ECO:0000256" key="5">
    <source>
        <dbReference type="ARBA" id="ARBA00023038"/>
    </source>
</evidence>
<evidence type="ECO:0000256" key="2">
    <source>
        <dbReference type="ARBA" id="ARBA00022723"/>
    </source>
</evidence>
<dbReference type="Gene3D" id="2.10.110.10">
    <property type="entry name" value="Cysteine Rich Protein"/>
    <property type="match status" value="2"/>
</dbReference>
<feature type="compositionally biased region" description="Polar residues" evidence="8">
    <location>
        <begin position="124"/>
        <end position="135"/>
    </location>
</feature>
<feature type="domain" description="LIM zinc-binding" evidence="9">
    <location>
        <begin position="8"/>
        <end position="68"/>
    </location>
</feature>
<dbReference type="EMBL" id="JADGJD010000764">
    <property type="protein sequence ID" value="KAJ3048618.1"/>
    <property type="molecule type" value="Genomic_DNA"/>
</dbReference>
<evidence type="ECO:0000256" key="3">
    <source>
        <dbReference type="ARBA" id="ARBA00022737"/>
    </source>
</evidence>
<dbReference type="Proteomes" id="UP001212841">
    <property type="component" value="Unassembled WGS sequence"/>
</dbReference>
<evidence type="ECO:0000256" key="1">
    <source>
        <dbReference type="ARBA" id="ARBA00004123"/>
    </source>
</evidence>
<comment type="subcellular location">
    <subcellularLocation>
        <location evidence="1">Nucleus</location>
    </subcellularLocation>
</comment>
<accession>A0AAD5X372</accession>
<evidence type="ECO:0000256" key="7">
    <source>
        <dbReference type="PROSITE-ProRule" id="PRU00125"/>
    </source>
</evidence>
<evidence type="ECO:0000259" key="9">
    <source>
        <dbReference type="PROSITE" id="PS50023"/>
    </source>
</evidence>
<feature type="region of interest" description="Disordered" evidence="8">
    <location>
        <begin position="84"/>
        <end position="142"/>
    </location>
</feature>
<organism evidence="10 11">
    <name type="scientific">Rhizophlyctis rosea</name>
    <dbReference type="NCBI Taxonomy" id="64517"/>
    <lineage>
        <taxon>Eukaryota</taxon>
        <taxon>Fungi</taxon>
        <taxon>Fungi incertae sedis</taxon>
        <taxon>Chytridiomycota</taxon>
        <taxon>Chytridiomycota incertae sedis</taxon>
        <taxon>Chytridiomycetes</taxon>
        <taxon>Rhizophlyctidales</taxon>
        <taxon>Rhizophlyctidaceae</taxon>
        <taxon>Rhizophlyctis</taxon>
    </lineage>
</organism>
<dbReference type="GO" id="GO:0046872">
    <property type="term" value="F:metal ion binding"/>
    <property type="evidence" value="ECO:0007669"/>
    <property type="project" value="UniProtKB-KW"/>
</dbReference>
<evidence type="ECO:0000313" key="11">
    <source>
        <dbReference type="Proteomes" id="UP001212841"/>
    </source>
</evidence>
<evidence type="ECO:0000256" key="6">
    <source>
        <dbReference type="ARBA" id="ARBA00023242"/>
    </source>
</evidence>
<dbReference type="SMART" id="SM00132">
    <property type="entry name" value="LIM"/>
    <property type="match status" value="2"/>
</dbReference>
<reference evidence="10" key="1">
    <citation type="submission" date="2020-05" db="EMBL/GenBank/DDBJ databases">
        <title>Phylogenomic resolution of chytrid fungi.</title>
        <authorList>
            <person name="Stajich J.E."/>
            <person name="Amses K."/>
            <person name="Simmons R."/>
            <person name="Seto K."/>
            <person name="Myers J."/>
            <person name="Bonds A."/>
            <person name="Quandt C.A."/>
            <person name="Barry K."/>
            <person name="Liu P."/>
            <person name="Grigoriev I."/>
            <person name="Longcore J.E."/>
            <person name="James T.Y."/>
        </authorList>
    </citation>
    <scope>NUCLEOTIDE SEQUENCE</scope>
    <source>
        <strain evidence="10">JEL0318</strain>
    </source>
</reference>
<evidence type="ECO:0000256" key="8">
    <source>
        <dbReference type="SAM" id="MobiDB-lite"/>
    </source>
</evidence>
<keyword evidence="4 7" id="KW-0862">Zinc</keyword>
<comment type="caution">
    <text evidence="10">The sequence shown here is derived from an EMBL/GenBank/DDBJ whole genome shotgun (WGS) entry which is preliminary data.</text>
</comment>
<keyword evidence="3" id="KW-0677">Repeat</keyword>
<name>A0AAD5X372_9FUNG</name>
<sequence>MPSFGGAPSCPRCGKAVYMAEQIAGPGGMWHKTCLTCKECNKRLDSTTLTEKNSEAYCKTCYGKLFGPKGYGYGGGTSFLNTDSTITQRFSPPASREGSQSNLAKPSTTTSSSQPTSPHTSNPNLSKSTSQSMSSIAPGGTAIPKPKFGGADPCPKCGKAVYFAEQILGPGNVKYHKLCFRCTDCNKSLDSSNMADKDGVIYCKTCHGKKWGPKGYGYGGGAGVLTTE</sequence>